<feature type="chain" id="PRO_5008399484" evidence="1">
    <location>
        <begin position="30"/>
        <end position="238"/>
    </location>
</feature>
<organism evidence="2 3">
    <name type="scientific">Glossina austeni</name>
    <name type="common">Savannah tsetse fly</name>
    <dbReference type="NCBI Taxonomy" id="7395"/>
    <lineage>
        <taxon>Eukaryota</taxon>
        <taxon>Metazoa</taxon>
        <taxon>Ecdysozoa</taxon>
        <taxon>Arthropoda</taxon>
        <taxon>Hexapoda</taxon>
        <taxon>Insecta</taxon>
        <taxon>Pterygota</taxon>
        <taxon>Neoptera</taxon>
        <taxon>Endopterygota</taxon>
        <taxon>Diptera</taxon>
        <taxon>Brachycera</taxon>
        <taxon>Muscomorpha</taxon>
        <taxon>Hippoboscoidea</taxon>
        <taxon>Glossinidae</taxon>
        <taxon>Glossina</taxon>
    </lineage>
</organism>
<keyword evidence="3" id="KW-1185">Reference proteome</keyword>
<dbReference type="EnsemblMetazoa" id="GAUT041377-RA">
    <property type="protein sequence ID" value="GAUT041377-PA"/>
    <property type="gene ID" value="GAUT041377"/>
</dbReference>
<evidence type="ECO:0000313" key="2">
    <source>
        <dbReference type="EnsemblMetazoa" id="GAUT041377-PA"/>
    </source>
</evidence>
<name>A0A1A9VM47_GLOAU</name>
<proteinExistence type="predicted"/>
<keyword evidence="1" id="KW-0732">Signal</keyword>
<evidence type="ECO:0000256" key="1">
    <source>
        <dbReference type="SAM" id="SignalP"/>
    </source>
</evidence>
<dbReference type="VEuPathDB" id="VectorBase:GAUT041377"/>
<dbReference type="AlphaFoldDB" id="A0A1A9VM47"/>
<reference evidence="2" key="1">
    <citation type="submission" date="2020-05" db="UniProtKB">
        <authorList>
            <consortium name="EnsemblMetazoa"/>
        </authorList>
    </citation>
    <scope>IDENTIFICATION</scope>
    <source>
        <strain evidence="2">TTRI</strain>
    </source>
</reference>
<feature type="signal peptide" evidence="1">
    <location>
        <begin position="1"/>
        <end position="29"/>
    </location>
</feature>
<protein>
    <submittedName>
        <fullName evidence="2">Uncharacterized protein</fullName>
    </submittedName>
</protein>
<accession>A0A1A9VM47</accession>
<dbReference type="Proteomes" id="UP000078200">
    <property type="component" value="Unassembled WGS sequence"/>
</dbReference>
<sequence>MKHRITSHGKNTNVACKTILLALLESLHGWFTTYTDMDVRADTHFYGITNSFSRVYYANACWQKLKFNNVALTITRNPVNLKFKTNSFAPAICFPGNRNLNPSTFAKLREFFISQKDSLHVVFEVSEVLFMNIYHVFERKVRKSRTLNNRYEQPAERHQLFKKQSIKPFKSQFKVLKQLELTQSTICTEPLKMKLEQDTCSIPRKSYVKRTIEFTTRLSFKKLPAGNDFQPIKDLEHQ</sequence>
<evidence type="ECO:0000313" key="3">
    <source>
        <dbReference type="Proteomes" id="UP000078200"/>
    </source>
</evidence>